<dbReference type="EMBL" id="DACTUL010000046">
    <property type="protein sequence ID" value="HAT6346240.1"/>
    <property type="molecule type" value="Genomic_DNA"/>
</dbReference>
<evidence type="ECO:0000313" key="2">
    <source>
        <dbReference type="EMBL" id="HAT6346240.1"/>
    </source>
</evidence>
<proteinExistence type="predicted"/>
<evidence type="ECO:0000256" key="1">
    <source>
        <dbReference type="SAM" id="Coils"/>
    </source>
</evidence>
<dbReference type="PROSITE" id="PS51257">
    <property type="entry name" value="PROKAR_LIPOPROTEIN"/>
    <property type="match status" value="1"/>
</dbReference>
<dbReference type="Pfam" id="PF10973">
    <property type="entry name" value="DUF2799"/>
    <property type="match status" value="1"/>
</dbReference>
<dbReference type="InterPro" id="IPR021242">
    <property type="entry name" value="DUF2799"/>
</dbReference>
<gene>
    <name evidence="2" type="ORF">JAJ28_004044</name>
    <name evidence="3" type="ORF">PY771_00605</name>
</gene>
<sequence length="187" mass="21923">MSPKILLLTLPFLLAGCSSLSEEECRTMSWYNLGYQDGEQGKTRAATRDYVSTCGEYGLKVDEAEWKRGYAKGLELYCIPELAYSKGKSGAEYQGVCPNDASFLTQYDRGRQEYLVEKQLSDLKSDMERTERDIETLERQIRNENDSKQRDYYRAQRERAIRHYEGLRRDYNRIRFPDRVIQFSFGN</sequence>
<dbReference type="Proteomes" id="UP000859505">
    <property type="component" value="Unassembled WGS sequence"/>
</dbReference>
<reference evidence="2" key="1">
    <citation type="journal article" date="2018" name="Genome Biol.">
        <title>SKESA: strategic k-mer extension for scrupulous assemblies.</title>
        <authorList>
            <person name="Souvorov A."/>
            <person name="Agarwala R."/>
            <person name="Lipman D.J."/>
        </authorList>
    </citation>
    <scope>NUCLEOTIDE SEQUENCE</scope>
    <source>
        <strain evidence="2">OLC2673_Aeromonas</strain>
    </source>
</reference>
<dbReference type="KEGG" id="ahi:VU14_03685"/>
<organism evidence="2 4">
    <name type="scientific">Aeromonas hydrophila</name>
    <dbReference type="NCBI Taxonomy" id="644"/>
    <lineage>
        <taxon>Bacteria</taxon>
        <taxon>Pseudomonadati</taxon>
        <taxon>Pseudomonadota</taxon>
        <taxon>Gammaproteobacteria</taxon>
        <taxon>Aeromonadales</taxon>
        <taxon>Aeromonadaceae</taxon>
        <taxon>Aeromonas</taxon>
    </lineage>
</organism>
<protein>
    <submittedName>
        <fullName evidence="2">DUF2799 domain-containing protein</fullName>
    </submittedName>
</protein>
<dbReference type="KEGG" id="ahh:RY45_18495"/>
<reference evidence="3" key="3">
    <citation type="submission" date="2023-02" db="EMBL/GenBank/DDBJ databases">
        <title>The sequence of Aeromonas hydrophila K533.</title>
        <authorList>
            <person name="Luo X."/>
        </authorList>
    </citation>
    <scope>NUCLEOTIDE SEQUENCE</scope>
    <source>
        <strain evidence="3">K533</strain>
    </source>
</reference>
<accession>A0A1V2F1C7</accession>
<dbReference type="GeneID" id="4489753"/>
<keyword evidence="1" id="KW-0175">Coiled coil</keyword>
<dbReference type="RefSeq" id="WP_011707344.1">
    <property type="nucleotide sequence ID" value="NZ_AP023398.1"/>
</dbReference>
<dbReference type="OMA" id="REYYGVC"/>
<dbReference type="AlphaFoldDB" id="A0A1V2F1C7"/>
<reference evidence="2" key="2">
    <citation type="submission" date="2020-01" db="EMBL/GenBank/DDBJ databases">
        <authorList>
            <consortium name="NCBI Pathogen Detection Project"/>
        </authorList>
    </citation>
    <scope>NUCLEOTIDE SEQUENCE</scope>
    <source>
        <strain evidence="2">OLC2673_Aeromonas</strain>
    </source>
</reference>
<evidence type="ECO:0000313" key="3">
    <source>
        <dbReference type="EMBL" id="WEE26855.1"/>
    </source>
</evidence>
<dbReference type="EMBL" id="CP118942">
    <property type="protein sequence ID" value="WEE26855.1"/>
    <property type="molecule type" value="Genomic_DNA"/>
</dbReference>
<feature type="coiled-coil region" evidence="1">
    <location>
        <begin position="120"/>
        <end position="147"/>
    </location>
</feature>
<evidence type="ECO:0000313" key="4">
    <source>
        <dbReference type="Proteomes" id="UP000859505"/>
    </source>
</evidence>
<dbReference type="Proteomes" id="UP001214666">
    <property type="component" value="Chromosome"/>
</dbReference>
<name>A0A1V2F1C7_AERHY</name>